<dbReference type="GO" id="GO:0008964">
    <property type="term" value="F:phosphoenolpyruvate carboxylase activity"/>
    <property type="evidence" value="ECO:0007669"/>
    <property type="project" value="InterPro"/>
</dbReference>
<dbReference type="PANTHER" id="PTHR30523">
    <property type="entry name" value="PHOSPHOENOLPYRUVATE CARBOXYLASE"/>
    <property type="match status" value="1"/>
</dbReference>
<comment type="caution">
    <text evidence="3">The sequence shown here is derived from an EMBL/GenBank/DDBJ whole genome shotgun (WGS) entry which is preliminary data.</text>
</comment>
<dbReference type="AlphaFoldDB" id="A0A9X2RJY5"/>
<reference evidence="3" key="1">
    <citation type="submission" date="2022-07" db="EMBL/GenBank/DDBJ databases">
        <title>Parvularcula maris sp. nov., an algicidal bacterium isolated from seawater.</title>
        <authorList>
            <person name="Li F."/>
        </authorList>
    </citation>
    <scope>NUCLEOTIDE SEQUENCE</scope>
    <source>
        <strain evidence="3">BGMRC 0090</strain>
    </source>
</reference>
<proteinExistence type="predicted"/>
<evidence type="ECO:0000256" key="2">
    <source>
        <dbReference type="ARBA" id="ARBA00022419"/>
    </source>
</evidence>
<protein>
    <recommendedName>
        <fullName evidence="2">Phosphoenolpyruvate carboxylase</fullName>
    </recommendedName>
</protein>
<comment type="function">
    <text evidence="1">Forms oxaloacetate, a four-carbon dicarboxylic acid source for the tricarboxylic acid cycle.</text>
</comment>
<dbReference type="Pfam" id="PF00311">
    <property type="entry name" value="PEPcase"/>
    <property type="match status" value="1"/>
</dbReference>
<organism evidence="3 4">
    <name type="scientific">Parvularcula maris</name>
    <dbReference type="NCBI Taxonomy" id="2965077"/>
    <lineage>
        <taxon>Bacteria</taxon>
        <taxon>Pseudomonadati</taxon>
        <taxon>Pseudomonadota</taxon>
        <taxon>Alphaproteobacteria</taxon>
        <taxon>Parvularculales</taxon>
        <taxon>Parvularculaceae</taxon>
        <taxon>Parvularcula</taxon>
    </lineage>
</organism>
<dbReference type="RefSeq" id="WP_256619091.1">
    <property type="nucleotide sequence ID" value="NZ_JANIBC010000004.1"/>
</dbReference>
<dbReference type="InterPro" id="IPR021135">
    <property type="entry name" value="PEP_COase"/>
</dbReference>
<evidence type="ECO:0000256" key="1">
    <source>
        <dbReference type="ARBA" id="ARBA00003670"/>
    </source>
</evidence>
<sequence>MTERADKLLRPLRTELERLRSKLDRDPLANPVRRLSFELSQDIEAGKLSLDDTQAMIEALACEAASARKDRGVAYLAEAGSLGEVAARIAGAASSAEELEKQLARPVETIVFTGHPTFAMRRKGGRALRGEAPIEEATGIRAGITLAEEHEEARNTLSRAADAVVACGEAIVEAAEQKFGSADFIPAPLGLATWVGYDLDGRQDIGWPQIIRHRLTEKVEALEDYERRLSALDGKADLSGPLATLRGAVARAKVELALFSDDEMLRTPEGLAGAANQLTGESEGRLTSTASLIEELRRIASAAEGTGKRKLLAIAGLMKVRGLGLGEIHFRLNASQIRNASRALIPISRDADLFGHAALGQVGEAIADVSPLSVNFGTLASETSSARRIAILAKQILKHIDEDTPIRLLIAECENPVTVLTAIWLAKRYGAEDRLDICPLFETARSFERSRRILSVLFAQEAYRDQVRNRGRISIEAGFSDAGRFMGQLPATLAIERLQIQLAEEMQHHGLEGLEAVIFNTHGESMGRGGHPASIIDRSRYAMTPFARHRFAEAGIPLSHEISFQGGDGYAWFASPEAAEAVVAGLLAGREVPGGAADDPFYDNYEASLDFYNTIRSEQMDLFGEEAMVAVAMGPGLSLLPPAGSRKTKRQFERSGEEERSLRQIRAISHNGSLQQIGYTANIHGGVGEAIGMEPEAYTELFRNSDRFRRLMSLVARSAELSDMKTLIAYMKLYDGSLWATRPISGLEPQLEKACGDLAAHLVGDRRYFAALELAARLRPGAIALKRGLKEMGFERTGPAPLNLDLLHALRLALMQHMFLLGARLPVFARAGGFSRREVLAEILALDVPRAVAQLREGFPQRTDRDYADLFEEQADHDDGETGYAAIELDTIAPLERAFQQCREISLAVAHHFGAHG</sequence>
<keyword evidence="4" id="KW-1185">Reference proteome</keyword>
<evidence type="ECO:0000313" key="3">
    <source>
        <dbReference type="EMBL" id="MCQ8185223.1"/>
    </source>
</evidence>
<dbReference type="EMBL" id="JANIBC010000004">
    <property type="protein sequence ID" value="MCQ8185223.1"/>
    <property type="molecule type" value="Genomic_DNA"/>
</dbReference>
<gene>
    <name evidence="3" type="ORF">NOG11_07440</name>
</gene>
<dbReference type="SUPFAM" id="SSF51621">
    <property type="entry name" value="Phosphoenolpyruvate/pyruvate domain"/>
    <property type="match status" value="1"/>
</dbReference>
<dbReference type="Proteomes" id="UP001142610">
    <property type="component" value="Unassembled WGS sequence"/>
</dbReference>
<name>A0A9X2RJY5_9PROT</name>
<dbReference type="GO" id="GO:0015977">
    <property type="term" value="P:carbon fixation"/>
    <property type="evidence" value="ECO:0007669"/>
    <property type="project" value="InterPro"/>
</dbReference>
<dbReference type="PANTHER" id="PTHR30523:SF6">
    <property type="entry name" value="PHOSPHOENOLPYRUVATE CARBOXYLASE"/>
    <property type="match status" value="1"/>
</dbReference>
<accession>A0A9X2RJY5</accession>
<dbReference type="GO" id="GO:0006099">
    <property type="term" value="P:tricarboxylic acid cycle"/>
    <property type="evidence" value="ECO:0007669"/>
    <property type="project" value="InterPro"/>
</dbReference>
<evidence type="ECO:0000313" key="4">
    <source>
        <dbReference type="Proteomes" id="UP001142610"/>
    </source>
</evidence>
<dbReference type="InterPro" id="IPR015813">
    <property type="entry name" value="Pyrv/PenolPyrv_kinase-like_dom"/>
</dbReference>
<dbReference type="GO" id="GO:0005829">
    <property type="term" value="C:cytosol"/>
    <property type="evidence" value="ECO:0007669"/>
    <property type="project" value="TreeGrafter"/>
</dbReference>
<keyword evidence="3" id="KW-0456">Lyase</keyword>